<accession>A0A0D2I7B2</accession>
<keyword evidence="2" id="KW-1185">Reference proteome</keyword>
<dbReference type="VEuPathDB" id="FungiDB:Z519_00823"/>
<evidence type="ECO:0000313" key="2">
    <source>
        <dbReference type="Proteomes" id="UP000053789"/>
    </source>
</evidence>
<protein>
    <submittedName>
        <fullName evidence="1">Uncharacterized protein</fullName>
    </submittedName>
</protein>
<dbReference type="Proteomes" id="UP000053789">
    <property type="component" value="Unassembled WGS sequence"/>
</dbReference>
<dbReference type="RefSeq" id="XP_016625829.1">
    <property type="nucleotide sequence ID" value="XM_016758580.1"/>
</dbReference>
<reference evidence="1" key="1">
    <citation type="submission" date="2015-01" db="EMBL/GenBank/DDBJ databases">
        <title>The Genome Sequence of Cladophialophora bantiana CBS 173.52.</title>
        <authorList>
            <consortium name="The Broad Institute Genomics Platform"/>
            <person name="Cuomo C."/>
            <person name="de Hoog S."/>
            <person name="Gorbushina A."/>
            <person name="Stielow B."/>
            <person name="Teixiera M."/>
            <person name="Abouelleil A."/>
            <person name="Chapman S.B."/>
            <person name="Priest M."/>
            <person name="Young S.K."/>
            <person name="Wortman J."/>
            <person name="Nusbaum C."/>
            <person name="Birren B."/>
        </authorList>
    </citation>
    <scope>NUCLEOTIDE SEQUENCE [LARGE SCALE GENOMIC DNA]</scope>
    <source>
        <strain evidence="1">CBS 173.52</strain>
    </source>
</reference>
<dbReference type="HOGENOM" id="CLU_1796259_0_0_1"/>
<name>A0A0D2I7B2_CLAB1</name>
<dbReference type="AlphaFoldDB" id="A0A0D2I7B2"/>
<organism evidence="1 2">
    <name type="scientific">Cladophialophora bantiana (strain ATCC 10958 / CBS 173.52 / CDC B-1940 / NIH 8579)</name>
    <name type="common">Xylohypha bantiana</name>
    <dbReference type="NCBI Taxonomy" id="1442370"/>
    <lineage>
        <taxon>Eukaryota</taxon>
        <taxon>Fungi</taxon>
        <taxon>Dikarya</taxon>
        <taxon>Ascomycota</taxon>
        <taxon>Pezizomycotina</taxon>
        <taxon>Eurotiomycetes</taxon>
        <taxon>Chaetothyriomycetidae</taxon>
        <taxon>Chaetothyriales</taxon>
        <taxon>Herpotrichiellaceae</taxon>
        <taxon>Cladophialophora</taxon>
    </lineage>
</organism>
<sequence length="144" mass="16283">MALPHTVVRQNALEIDQDGAGFRMPQKLERDQAAAFDIDLKAFESLVDVDIQNGFVDVLMASVVDQDVYFANDCFNCIKGFSDRGSICYASNKWVYFSRSHLLKLGLQSEQSCLIEVNYDQVFRARLNKCPTYGRSNPTSRPCD</sequence>
<dbReference type="GeneID" id="27693751"/>
<dbReference type="EMBL" id="KN846980">
    <property type="protein sequence ID" value="KIW99160.1"/>
    <property type="molecule type" value="Genomic_DNA"/>
</dbReference>
<evidence type="ECO:0000313" key="1">
    <source>
        <dbReference type="EMBL" id="KIW99160.1"/>
    </source>
</evidence>
<gene>
    <name evidence="1" type="ORF">Z519_00823</name>
</gene>
<proteinExistence type="predicted"/>